<accession>A0ABW0P3R0</accession>
<keyword evidence="6" id="KW-1185">Reference proteome</keyword>
<dbReference type="PANTHER" id="PTHR36150">
    <property type="entry name" value="DNA GYRASE INHIBITOR YACG"/>
    <property type="match status" value="1"/>
</dbReference>
<proteinExistence type="inferred from homology"/>
<dbReference type="InterPro" id="IPR013088">
    <property type="entry name" value="Znf_NHR/GATA"/>
</dbReference>
<name>A0ABW0P3R0_9HYPH</name>
<dbReference type="RefSeq" id="WP_066725235.1">
    <property type="nucleotide sequence ID" value="NZ_JBHSLU010000063.1"/>
</dbReference>
<evidence type="ECO:0000313" key="6">
    <source>
        <dbReference type="Proteomes" id="UP001596060"/>
    </source>
</evidence>
<evidence type="ECO:0000313" key="5">
    <source>
        <dbReference type="EMBL" id="MFC5507331.1"/>
    </source>
</evidence>
<dbReference type="SUPFAM" id="SSF57716">
    <property type="entry name" value="Glucocorticoid receptor-like (DNA-binding domain)"/>
    <property type="match status" value="1"/>
</dbReference>
<keyword evidence="1 3" id="KW-0479">Metal-binding</keyword>
<feature type="binding site" evidence="3">
    <location>
        <position position="41"/>
    </location>
    <ligand>
        <name>Zn(2+)</name>
        <dbReference type="ChEBI" id="CHEBI:29105"/>
    </ligand>
</feature>
<feature type="region of interest" description="Disordered" evidence="4">
    <location>
        <begin position="58"/>
        <end position="77"/>
    </location>
</feature>
<protein>
    <recommendedName>
        <fullName evidence="3">DNA gyrase inhibitor YacG</fullName>
    </recommendedName>
</protein>
<comment type="similarity">
    <text evidence="3">Belongs to the DNA gyrase inhibitor YacG family.</text>
</comment>
<comment type="subunit">
    <text evidence="3">Interacts with GyrB.</text>
</comment>
<dbReference type="HAMAP" id="MF_00649">
    <property type="entry name" value="DNA_gyrase_inhibitor_YacG"/>
    <property type="match status" value="1"/>
</dbReference>
<comment type="cofactor">
    <cofactor evidence="3">
        <name>Zn(2+)</name>
        <dbReference type="ChEBI" id="CHEBI:29105"/>
    </cofactor>
    <text evidence="3">Binds 1 zinc ion.</text>
</comment>
<evidence type="ECO:0000256" key="4">
    <source>
        <dbReference type="SAM" id="MobiDB-lite"/>
    </source>
</evidence>
<comment type="caution">
    <text evidence="5">The sequence shown here is derived from an EMBL/GenBank/DDBJ whole genome shotgun (WGS) entry which is preliminary data.</text>
</comment>
<sequence length="77" mass="8318">MADNENTPPAIQPPPAKPLKPCAICGKPAQPRYKPFCSARCADIDLGRWLKGSYVIPGAPLELDENGPSSRERDDDA</sequence>
<feature type="binding site" evidence="3">
    <location>
        <position position="25"/>
    </location>
    <ligand>
        <name>Zn(2+)</name>
        <dbReference type="ChEBI" id="CHEBI:29105"/>
    </ligand>
</feature>
<dbReference type="Gene3D" id="3.30.50.10">
    <property type="entry name" value="Erythroid Transcription Factor GATA-1, subunit A"/>
    <property type="match status" value="1"/>
</dbReference>
<dbReference type="PANTHER" id="PTHR36150:SF1">
    <property type="entry name" value="DNA GYRASE INHIBITOR YACG"/>
    <property type="match status" value="1"/>
</dbReference>
<dbReference type="NCBIfam" id="NF002362">
    <property type="entry name" value="PRK01343.1"/>
    <property type="match status" value="1"/>
</dbReference>
<organism evidence="5 6">
    <name type="scientific">Bosea massiliensis</name>
    <dbReference type="NCBI Taxonomy" id="151419"/>
    <lineage>
        <taxon>Bacteria</taxon>
        <taxon>Pseudomonadati</taxon>
        <taxon>Pseudomonadota</taxon>
        <taxon>Alphaproteobacteria</taxon>
        <taxon>Hyphomicrobiales</taxon>
        <taxon>Boseaceae</taxon>
        <taxon>Bosea</taxon>
    </lineage>
</organism>
<feature type="region of interest" description="Disordered" evidence="4">
    <location>
        <begin position="1"/>
        <end position="20"/>
    </location>
</feature>
<dbReference type="Pfam" id="PF03884">
    <property type="entry name" value="YacG"/>
    <property type="match status" value="1"/>
</dbReference>
<dbReference type="Proteomes" id="UP001596060">
    <property type="component" value="Unassembled WGS sequence"/>
</dbReference>
<feature type="binding site" evidence="3">
    <location>
        <position position="22"/>
    </location>
    <ligand>
        <name>Zn(2+)</name>
        <dbReference type="ChEBI" id="CHEBI:29105"/>
    </ligand>
</feature>
<keyword evidence="2 3" id="KW-0862">Zinc</keyword>
<evidence type="ECO:0000256" key="3">
    <source>
        <dbReference type="HAMAP-Rule" id="MF_00649"/>
    </source>
</evidence>
<evidence type="ECO:0000256" key="1">
    <source>
        <dbReference type="ARBA" id="ARBA00022723"/>
    </source>
</evidence>
<dbReference type="EMBL" id="JBHSLU010000063">
    <property type="protein sequence ID" value="MFC5507331.1"/>
    <property type="molecule type" value="Genomic_DNA"/>
</dbReference>
<reference evidence="6" key="1">
    <citation type="journal article" date="2019" name="Int. J. Syst. Evol. Microbiol.">
        <title>The Global Catalogue of Microorganisms (GCM) 10K type strain sequencing project: providing services to taxonomists for standard genome sequencing and annotation.</title>
        <authorList>
            <consortium name="The Broad Institute Genomics Platform"/>
            <consortium name="The Broad Institute Genome Sequencing Center for Infectious Disease"/>
            <person name="Wu L."/>
            <person name="Ma J."/>
        </authorList>
    </citation>
    <scope>NUCLEOTIDE SEQUENCE [LARGE SCALE GENOMIC DNA]</scope>
    <source>
        <strain evidence="6">CCUG 43117</strain>
    </source>
</reference>
<comment type="function">
    <text evidence="3">Inhibits all the catalytic activities of DNA gyrase by preventing its interaction with DNA. Acts by binding directly to the C-terminal domain of GyrB, which probably disrupts DNA binding by the gyrase.</text>
</comment>
<evidence type="ECO:0000256" key="2">
    <source>
        <dbReference type="ARBA" id="ARBA00022833"/>
    </source>
</evidence>
<dbReference type="InterPro" id="IPR005584">
    <property type="entry name" value="DNA_gyrase_inhibitor_YacG"/>
</dbReference>
<feature type="binding site" evidence="3">
    <location>
        <position position="37"/>
    </location>
    <ligand>
        <name>Zn(2+)</name>
        <dbReference type="ChEBI" id="CHEBI:29105"/>
    </ligand>
</feature>
<gene>
    <name evidence="3 5" type="primary">yacG</name>
    <name evidence="5" type="ORF">ACFPN9_18990</name>
</gene>